<evidence type="ECO:0000256" key="1">
    <source>
        <dbReference type="ARBA" id="ARBA00004651"/>
    </source>
</evidence>
<keyword evidence="2" id="KW-1003">Cell membrane</keyword>
<dbReference type="GO" id="GO:0022857">
    <property type="term" value="F:transmembrane transporter activity"/>
    <property type="evidence" value="ECO:0007669"/>
    <property type="project" value="InterPro"/>
</dbReference>
<evidence type="ECO:0000256" key="5">
    <source>
        <dbReference type="ARBA" id="ARBA00023136"/>
    </source>
</evidence>
<feature type="transmembrane region" description="Helical" evidence="6">
    <location>
        <begin position="301"/>
        <end position="318"/>
    </location>
</feature>
<keyword evidence="3 6" id="KW-0812">Transmembrane</keyword>
<dbReference type="GO" id="GO:0005886">
    <property type="term" value="C:plasma membrane"/>
    <property type="evidence" value="ECO:0007669"/>
    <property type="project" value="UniProtKB-SubCell"/>
</dbReference>
<dbReference type="InterPro" id="IPR036259">
    <property type="entry name" value="MFS_trans_sf"/>
</dbReference>
<dbReference type="SUPFAM" id="SSF103473">
    <property type="entry name" value="MFS general substrate transporter"/>
    <property type="match status" value="1"/>
</dbReference>
<evidence type="ECO:0000256" key="4">
    <source>
        <dbReference type="ARBA" id="ARBA00022989"/>
    </source>
</evidence>
<reference evidence="7 8" key="1">
    <citation type="submission" date="2016-10" db="EMBL/GenBank/DDBJ databases">
        <authorList>
            <person name="de Groot N.N."/>
        </authorList>
    </citation>
    <scope>NUCLEOTIDE SEQUENCE [LARGE SCALE GENOMIC DNA]</scope>
    <source>
        <strain>J11</strain>
        <strain evidence="8">PG 39</strain>
    </source>
</reference>
<evidence type="ECO:0000313" key="7">
    <source>
        <dbReference type="EMBL" id="SFG21378.1"/>
    </source>
</evidence>
<name>A0A1I2PZD2_9CORY</name>
<dbReference type="AlphaFoldDB" id="A0A1I2PZD2"/>
<proteinExistence type="predicted"/>
<keyword evidence="5 6" id="KW-0472">Membrane</keyword>
<feature type="transmembrane region" description="Helical" evidence="6">
    <location>
        <begin position="268"/>
        <end position="289"/>
    </location>
</feature>
<organism evidence="7 8">
    <name type="scientific">Corynebacterium spheniscorum</name>
    <dbReference type="NCBI Taxonomy" id="185761"/>
    <lineage>
        <taxon>Bacteria</taxon>
        <taxon>Bacillati</taxon>
        <taxon>Actinomycetota</taxon>
        <taxon>Actinomycetes</taxon>
        <taxon>Mycobacteriales</taxon>
        <taxon>Corynebacteriaceae</taxon>
        <taxon>Corynebacterium</taxon>
    </lineage>
</organism>
<gene>
    <name evidence="7" type="ORF">SAMN05660282_00305</name>
</gene>
<dbReference type="PANTHER" id="PTHR23513:SF6">
    <property type="entry name" value="MAJOR FACILITATOR SUPERFAMILY ASSOCIATED DOMAIN-CONTAINING PROTEIN"/>
    <property type="match status" value="1"/>
</dbReference>
<dbReference type="Pfam" id="PF07690">
    <property type="entry name" value="MFS_1"/>
    <property type="match status" value="1"/>
</dbReference>
<sequence length="416" mass="44742">MRIPHVTVLKHNGFGLLAASALLSRFGDIIAGLGFVYLAYRMTGSQSATTGVALAEVIPYLLFGLLGGIISDSLPKLRVMQAANWYRAGLEFIAVILLLTHSMPYLGVVIIPFFIQLGGVVYNPCSRAAVVAIVDKDQRVAANSVMSMIENLTAIIAPLLASSLLLFGDVLWLFFLLDALTFVIGALLLRRLGRITTGVDVVTTSDTEESTSVVPLAWRRITLFWGDVATSRTLILLFVSTFFAVFCGKWAWQMGVLFISLPHPQDSTWFYSTMLATYALAGIIASLTLPTIITQLTLRHYRLAVIVWSLGFLIIGLAPHKAVVALGVIVLGIGVSVASQSRAFLLQHHVPRWAIGQGFAAAAVLLYLADFLSLSIFGGVNTAIGVRPTVILCGAAMLCSLPLAALIGRAITTKVR</sequence>
<evidence type="ECO:0000256" key="6">
    <source>
        <dbReference type="SAM" id="Phobius"/>
    </source>
</evidence>
<accession>A0A1I2PZD2</accession>
<feature type="transmembrane region" description="Helical" evidence="6">
    <location>
        <begin position="12"/>
        <end position="40"/>
    </location>
</feature>
<feature type="transmembrane region" description="Helical" evidence="6">
    <location>
        <begin position="358"/>
        <end position="377"/>
    </location>
</feature>
<feature type="transmembrane region" description="Helical" evidence="6">
    <location>
        <begin position="52"/>
        <end position="71"/>
    </location>
</feature>
<protein>
    <submittedName>
        <fullName evidence="7">Transmembrane secretion effector</fullName>
    </submittedName>
</protein>
<feature type="transmembrane region" description="Helical" evidence="6">
    <location>
        <begin position="234"/>
        <end position="252"/>
    </location>
</feature>
<feature type="transmembrane region" description="Helical" evidence="6">
    <location>
        <begin position="389"/>
        <end position="411"/>
    </location>
</feature>
<keyword evidence="4 6" id="KW-1133">Transmembrane helix</keyword>
<feature type="transmembrane region" description="Helical" evidence="6">
    <location>
        <begin position="170"/>
        <end position="189"/>
    </location>
</feature>
<evidence type="ECO:0000256" key="2">
    <source>
        <dbReference type="ARBA" id="ARBA00022475"/>
    </source>
</evidence>
<dbReference type="Proteomes" id="UP000199065">
    <property type="component" value="Unassembled WGS sequence"/>
</dbReference>
<dbReference type="InterPro" id="IPR011701">
    <property type="entry name" value="MFS"/>
</dbReference>
<dbReference type="CDD" id="cd06173">
    <property type="entry name" value="MFS_MefA_like"/>
    <property type="match status" value="1"/>
</dbReference>
<feature type="transmembrane region" description="Helical" evidence="6">
    <location>
        <begin position="92"/>
        <end position="115"/>
    </location>
</feature>
<dbReference type="EMBL" id="FOPJ01000001">
    <property type="protein sequence ID" value="SFG21378.1"/>
    <property type="molecule type" value="Genomic_DNA"/>
</dbReference>
<dbReference type="Gene3D" id="1.20.1250.20">
    <property type="entry name" value="MFS general substrate transporter like domains"/>
    <property type="match status" value="1"/>
</dbReference>
<keyword evidence="8" id="KW-1185">Reference proteome</keyword>
<dbReference type="PANTHER" id="PTHR23513">
    <property type="entry name" value="INTEGRAL MEMBRANE EFFLUX PROTEIN-RELATED"/>
    <property type="match status" value="1"/>
</dbReference>
<comment type="subcellular location">
    <subcellularLocation>
        <location evidence="1">Cell membrane</location>
        <topology evidence="1">Multi-pass membrane protein</topology>
    </subcellularLocation>
</comment>
<dbReference type="RefSeq" id="WP_092283682.1">
    <property type="nucleotide sequence ID" value="NZ_FOPJ01000001.1"/>
</dbReference>
<dbReference type="OrthoDB" id="9815525at2"/>
<evidence type="ECO:0000256" key="3">
    <source>
        <dbReference type="ARBA" id="ARBA00022692"/>
    </source>
</evidence>
<feature type="transmembrane region" description="Helical" evidence="6">
    <location>
        <begin position="324"/>
        <end position="346"/>
    </location>
</feature>
<evidence type="ECO:0000313" key="8">
    <source>
        <dbReference type="Proteomes" id="UP000199065"/>
    </source>
</evidence>